<organism evidence="14 15">
    <name type="scientific">Bucorvus abyssinicus</name>
    <name type="common">Northern ground-hornbill</name>
    <name type="synonym">Abyssinian ground-hornbill</name>
    <dbReference type="NCBI Taxonomy" id="153643"/>
    <lineage>
        <taxon>Eukaryota</taxon>
        <taxon>Metazoa</taxon>
        <taxon>Chordata</taxon>
        <taxon>Craniata</taxon>
        <taxon>Vertebrata</taxon>
        <taxon>Euteleostomi</taxon>
        <taxon>Archelosauria</taxon>
        <taxon>Archosauria</taxon>
        <taxon>Dinosauria</taxon>
        <taxon>Saurischia</taxon>
        <taxon>Theropoda</taxon>
        <taxon>Coelurosauria</taxon>
        <taxon>Aves</taxon>
        <taxon>Neognathae</taxon>
        <taxon>Neoaves</taxon>
        <taxon>Telluraves</taxon>
        <taxon>Coraciimorphae</taxon>
        <taxon>Bucerotiformes</taxon>
        <taxon>Bucorvidae</taxon>
        <taxon>Bucorvus</taxon>
    </lineage>
</organism>
<comment type="similarity">
    <text evidence="4">Belongs to the cytochrome P450 family.</text>
</comment>
<evidence type="ECO:0000256" key="13">
    <source>
        <dbReference type="ARBA" id="ARBA00023136"/>
    </source>
</evidence>
<dbReference type="GO" id="GO:0008392">
    <property type="term" value="F:arachidonate epoxygenase activity"/>
    <property type="evidence" value="ECO:0007669"/>
    <property type="project" value="TreeGrafter"/>
</dbReference>
<keyword evidence="7" id="KW-0479">Metal-binding</keyword>
<keyword evidence="6" id="KW-0349">Heme</keyword>
<accession>A0A7K4ZA88</accession>
<dbReference type="GO" id="GO:0006805">
    <property type="term" value="P:xenobiotic metabolic process"/>
    <property type="evidence" value="ECO:0007669"/>
    <property type="project" value="TreeGrafter"/>
</dbReference>
<dbReference type="GO" id="GO:0019373">
    <property type="term" value="P:epoxygenase P450 pathway"/>
    <property type="evidence" value="ECO:0007669"/>
    <property type="project" value="TreeGrafter"/>
</dbReference>
<dbReference type="EC" id="1.14.14.1" evidence="5"/>
<evidence type="ECO:0000313" key="14">
    <source>
        <dbReference type="EMBL" id="NWR68077.1"/>
    </source>
</evidence>
<keyword evidence="8" id="KW-0256">Endoplasmic reticulum</keyword>
<proteinExistence type="inferred from homology"/>
<dbReference type="InterPro" id="IPR002401">
    <property type="entry name" value="Cyt_P450_E_grp-I"/>
</dbReference>
<comment type="subcellular location">
    <subcellularLocation>
        <location evidence="3">Endoplasmic reticulum membrane</location>
        <topology evidence="3">Peripheral membrane protein</topology>
    </subcellularLocation>
    <subcellularLocation>
        <location evidence="2">Microsome membrane</location>
        <topology evidence="2">Peripheral membrane protein</topology>
    </subcellularLocation>
</comment>
<dbReference type="EMBL" id="VYZL01013363">
    <property type="protein sequence ID" value="NWR68077.1"/>
    <property type="molecule type" value="Genomic_DNA"/>
</dbReference>
<evidence type="ECO:0000256" key="10">
    <source>
        <dbReference type="ARBA" id="ARBA00023002"/>
    </source>
</evidence>
<dbReference type="InterPro" id="IPR050182">
    <property type="entry name" value="Cytochrome_P450_fam2"/>
</dbReference>
<sequence length="229" mass="26279">ERPFDPGNFLVHAASNIICSVIFGDRFDYEDKKFLTLIELLEENNKLQNSASIMLYNFLPTVMEYLPGSHQKMFENVEKVNQFTSEIISEHQKTLDPTCPRDFIDAFLNKMEQEKGNGHSEFTVDTLIRTTLDLFFAGMGTTSITLTYGLLILHKYPEIVEKVQKEIDCVIGRDRSPCMADRSQMPYTDAVVHEIQRFIDFLPLNIPHAVIKDTKLRGYFIPKVCSTVS</sequence>
<dbReference type="SUPFAM" id="SSF48264">
    <property type="entry name" value="Cytochrome P450"/>
    <property type="match status" value="1"/>
</dbReference>
<evidence type="ECO:0000256" key="8">
    <source>
        <dbReference type="ARBA" id="ARBA00022824"/>
    </source>
</evidence>
<dbReference type="GO" id="GO:0005506">
    <property type="term" value="F:iron ion binding"/>
    <property type="evidence" value="ECO:0007669"/>
    <property type="project" value="InterPro"/>
</dbReference>
<evidence type="ECO:0000256" key="12">
    <source>
        <dbReference type="ARBA" id="ARBA00023033"/>
    </source>
</evidence>
<dbReference type="Pfam" id="PF00067">
    <property type="entry name" value="p450"/>
    <property type="match status" value="1"/>
</dbReference>
<keyword evidence="10" id="KW-0560">Oxidoreductase</keyword>
<keyword evidence="15" id="KW-1185">Reference proteome</keyword>
<keyword evidence="13" id="KW-0472">Membrane</keyword>
<dbReference type="PANTHER" id="PTHR24300:SF356">
    <property type="entry name" value="CYTOCHROME P450 2E1"/>
    <property type="match status" value="1"/>
</dbReference>
<evidence type="ECO:0000256" key="7">
    <source>
        <dbReference type="ARBA" id="ARBA00022723"/>
    </source>
</evidence>
<dbReference type="GO" id="GO:0005789">
    <property type="term" value="C:endoplasmic reticulum membrane"/>
    <property type="evidence" value="ECO:0007669"/>
    <property type="project" value="UniProtKB-SubCell"/>
</dbReference>
<evidence type="ECO:0000256" key="6">
    <source>
        <dbReference type="ARBA" id="ARBA00022617"/>
    </source>
</evidence>
<comment type="cofactor">
    <cofactor evidence="1">
        <name>heme</name>
        <dbReference type="ChEBI" id="CHEBI:30413"/>
    </cofactor>
</comment>
<dbReference type="PRINTS" id="PR00463">
    <property type="entry name" value="EP450I"/>
</dbReference>
<evidence type="ECO:0000256" key="3">
    <source>
        <dbReference type="ARBA" id="ARBA00004406"/>
    </source>
</evidence>
<evidence type="ECO:0000256" key="5">
    <source>
        <dbReference type="ARBA" id="ARBA00012109"/>
    </source>
</evidence>
<keyword evidence="11" id="KW-0408">Iron</keyword>
<keyword evidence="9" id="KW-0492">Microsome</keyword>
<evidence type="ECO:0000256" key="2">
    <source>
        <dbReference type="ARBA" id="ARBA00004174"/>
    </source>
</evidence>
<evidence type="ECO:0000256" key="1">
    <source>
        <dbReference type="ARBA" id="ARBA00001971"/>
    </source>
</evidence>
<evidence type="ECO:0000256" key="4">
    <source>
        <dbReference type="ARBA" id="ARBA00010617"/>
    </source>
</evidence>
<dbReference type="GO" id="GO:0020037">
    <property type="term" value="F:heme binding"/>
    <property type="evidence" value="ECO:0007669"/>
    <property type="project" value="InterPro"/>
</dbReference>
<name>A0A7K4ZA88_BUCAB</name>
<dbReference type="InterPro" id="IPR036396">
    <property type="entry name" value="Cyt_P450_sf"/>
</dbReference>
<dbReference type="FunFam" id="1.10.630.10:FF:000238">
    <property type="entry name" value="Cytochrome P450 2A6"/>
    <property type="match status" value="1"/>
</dbReference>
<dbReference type="Proteomes" id="UP000551127">
    <property type="component" value="Unassembled WGS sequence"/>
</dbReference>
<evidence type="ECO:0000313" key="15">
    <source>
        <dbReference type="Proteomes" id="UP000551127"/>
    </source>
</evidence>
<dbReference type="GO" id="GO:0016712">
    <property type="term" value="F:oxidoreductase activity, acting on paired donors, with incorporation or reduction of molecular oxygen, reduced flavin or flavoprotein as one donor, and incorporation of one atom of oxygen"/>
    <property type="evidence" value="ECO:0007669"/>
    <property type="project" value="UniProtKB-EC"/>
</dbReference>
<protein>
    <recommendedName>
        <fullName evidence="5">unspecific monooxygenase</fullName>
        <ecNumber evidence="5">1.14.14.1</ecNumber>
    </recommendedName>
</protein>
<gene>
    <name evidence="14" type="primary">Cyp2h1_2</name>
    <name evidence="14" type="ORF">BUCABY_R14998</name>
</gene>
<evidence type="ECO:0000256" key="11">
    <source>
        <dbReference type="ARBA" id="ARBA00023004"/>
    </source>
</evidence>
<dbReference type="Gene3D" id="1.10.630.10">
    <property type="entry name" value="Cytochrome P450"/>
    <property type="match status" value="1"/>
</dbReference>
<dbReference type="InterPro" id="IPR001128">
    <property type="entry name" value="Cyt_P450"/>
</dbReference>
<comment type="caution">
    <text evidence="14">The sequence shown here is derived from an EMBL/GenBank/DDBJ whole genome shotgun (WGS) entry which is preliminary data.</text>
</comment>
<reference evidence="14 15" key="1">
    <citation type="submission" date="2019-09" db="EMBL/GenBank/DDBJ databases">
        <title>Bird 10,000 Genomes (B10K) Project - Family phase.</title>
        <authorList>
            <person name="Zhang G."/>
        </authorList>
    </citation>
    <scope>NUCLEOTIDE SEQUENCE [LARGE SCALE GENOMIC DNA]</scope>
    <source>
        <strain evidence="14">B10K-DU-012-80</strain>
    </source>
</reference>
<dbReference type="AlphaFoldDB" id="A0A7K4ZA88"/>
<dbReference type="OrthoDB" id="1055148at2759"/>
<feature type="non-terminal residue" evidence="14">
    <location>
        <position position="1"/>
    </location>
</feature>
<dbReference type="PANTHER" id="PTHR24300">
    <property type="entry name" value="CYTOCHROME P450 508A4-RELATED"/>
    <property type="match status" value="1"/>
</dbReference>
<feature type="non-terminal residue" evidence="14">
    <location>
        <position position="229"/>
    </location>
</feature>
<evidence type="ECO:0000256" key="9">
    <source>
        <dbReference type="ARBA" id="ARBA00022848"/>
    </source>
</evidence>
<keyword evidence="12" id="KW-0503">Monooxygenase</keyword>